<feature type="region of interest" description="Disordered" evidence="1">
    <location>
        <begin position="1"/>
        <end position="21"/>
    </location>
</feature>
<organism evidence="2 3">
    <name type="scientific">Neurospora discreta fusarivirus 2</name>
    <dbReference type="NCBI Taxonomy" id="2776808"/>
    <lineage>
        <taxon>Viruses</taxon>
        <taxon>Riboviria</taxon>
        <taxon>Orthornavirae</taxon>
        <taxon>Pisuviricota</taxon>
        <taxon>Duplopiviricetes</taxon>
        <taxon>Durnavirales</taxon>
        <taxon>Fusariviridae</taxon>
        <taxon>Betafusarivirus</taxon>
        <taxon>Betafusarivirus neurosporae</taxon>
    </lineage>
</organism>
<dbReference type="EMBL" id="LC586030">
    <property type="protein sequence ID" value="BCL64195.1"/>
    <property type="molecule type" value="Genomic_RNA"/>
</dbReference>
<sequence>MANYQQPSVQDEPDRKAAEVSATKELPLVKPSFKDLVERNKTDVKTYSIPKSKGAKDIVYLTVPEELEQYEIVPDDFSSPTTRLWYVNRKQKNGNYGYWGFTISIVKGGIEFRFPVEGILKPLALSDEPLERLKNGNYLIPGRGEMSPEELMRTTKQALIDKGHFGWWTENIVSATPKWKKVFNWKGYLTDNGPPNCSFAVTSNLHAIWLMLDSCIYAFKRCDDTVAHKQDGVNMCEWARANVEKMTPLGIKRTSHFAVDLITSWKKRSAKATLGVIQRYGWPLTCEAKKPEDRLTIFLSSVNKPGSTGLAAMSCWSEQANVKKAVKSKLKKAENRFAVLREDPLDWADDSDDSSKTAILNPKPTEEKVEDEVLEEKSQMHHQFERAVAEVPLVKVPEPKKLDRAKTKAKQVWARVSDSVGIVRDKIQANLPERVVEAKPQTAWKKSWASWRARTTKWWTKEVSFNPDFFWEEETIKSTTWTENLVGLVAVAPAVIVDHSLRAMGHVFDVCRKKKTWRERARHTAEVVLTPIKAVGAMVEAYAFIFTCWGYQAWGFLRRKAGGAANHQQL</sequence>
<protein>
    <submittedName>
        <fullName evidence="2">Uncharacterized protein</fullName>
    </submittedName>
</protein>
<evidence type="ECO:0000256" key="1">
    <source>
        <dbReference type="SAM" id="MobiDB-lite"/>
    </source>
</evidence>
<gene>
    <name evidence="2" type="primary">ORF2</name>
</gene>
<dbReference type="KEGG" id="vg:80537630"/>
<dbReference type="Proteomes" id="UP000831295">
    <property type="component" value="Segment"/>
</dbReference>
<reference evidence="2" key="1">
    <citation type="journal article" date="2020" name="Nat. Commun.">
        <title>Establishment of Neurospora crassa as a model organism for fungal virology.</title>
        <authorList>
            <person name="Honda S."/>
            <person name="Eusebio-Cope A."/>
            <person name="Miyashita S."/>
            <person name="Yokoyama A."/>
            <person name="Aulia A."/>
            <person name="Shahi S."/>
            <person name="Kondo H."/>
            <person name="Suzuki N."/>
        </authorList>
    </citation>
    <scope>NUCLEOTIDE SEQUENCE</scope>
    <source>
        <strain evidence="2">NdFV2-W683</strain>
    </source>
</reference>
<keyword evidence="3" id="KW-1185">Reference proteome</keyword>
<accession>A0AAD1NH84</accession>
<name>A0AAD1NH84_9VIRU</name>
<proteinExistence type="predicted"/>
<dbReference type="RefSeq" id="YP_010799280.1">
    <property type="nucleotide sequence ID" value="NC_076612.1"/>
</dbReference>
<evidence type="ECO:0000313" key="2">
    <source>
        <dbReference type="EMBL" id="BCL64195.1"/>
    </source>
</evidence>
<dbReference type="GeneID" id="80537630"/>
<evidence type="ECO:0000313" key="3">
    <source>
        <dbReference type="Proteomes" id="UP000831295"/>
    </source>
</evidence>